<protein>
    <submittedName>
        <fullName evidence="1">Enzyme of heme biosynthesis</fullName>
    </submittedName>
</protein>
<gene>
    <name evidence="1" type="ORF">SanaruYs_01960</name>
</gene>
<evidence type="ECO:0000313" key="2">
    <source>
        <dbReference type="Proteomes" id="UP000288227"/>
    </source>
</evidence>
<dbReference type="InterPro" id="IPR011990">
    <property type="entry name" value="TPR-like_helical_dom_sf"/>
</dbReference>
<name>A0A401U4Z9_9BACT</name>
<accession>A0A401U4Z9</accession>
<reference evidence="1 2" key="1">
    <citation type="submission" date="2018-11" db="EMBL/GenBank/DDBJ databases">
        <title>Chryseotalea sanarue gen. nov., sp., nov., a member of the family Cytophagaceae, isolated from a brackish lake in Hamamatsu Japan.</title>
        <authorList>
            <person name="Maejima Y."/>
            <person name="Iino T."/>
            <person name="Muraguchi Y."/>
            <person name="Fukuda K."/>
            <person name="Ohkuma M."/>
            <person name="Moriuchi R."/>
            <person name="Dohra H."/>
            <person name="Kimbara K."/>
            <person name="Shintani M."/>
        </authorList>
    </citation>
    <scope>NUCLEOTIDE SEQUENCE [LARGE SCALE GENOMIC DNA]</scope>
    <source>
        <strain evidence="1 2">Ys</strain>
    </source>
</reference>
<dbReference type="Proteomes" id="UP000288227">
    <property type="component" value="Unassembled WGS sequence"/>
</dbReference>
<dbReference type="EMBL" id="BHXQ01000001">
    <property type="protein sequence ID" value="GCC49981.1"/>
    <property type="molecule type" value="Genomic_DNA"/>
</dbReference>
<dbReference type="AlphaFoldDB" id="A0A401U4Z9"/>
<comment type="caution">
    <text evidence="1">The sequence shown here is derived from an EMBL/GenBank/DDBJ whole genome shotgun (WGS) entry which is preliminary data.</text>
</comment>
<dbReference type="SUPFAM" id="SSF48452">
    <property type="entry name" value="TPR-like"/>
    <property type="match status" value="1"/>
</dbReference>
<sequence length="102" mass="11817">MNTQRIEMLKKLVLEDPNDPFYPYALALEYLHTQRAEAMFILRDVMDKHSDYLPSYYQAGLLSIEFGQLEEGQAILEKGIALAQKQNDRKALNELQSLLENI</sequence>
<dbReference type="RefSeq" id="WP_127120642.1">
    <property type="nucleotide sequence ID" value="NZ_BHXQ01000001.1"/>
</dbReference>
<organism evidence="1 2">
    <name type="scientific">Chryseotalea sanaruensis</name>
    <dbReference type="NCBI Taxonomy" id="2482724"/>
    <lineage>
        <taxon>Bacteria</taxon>
        <taxon>Pseudomonadati</taxon>
        <taxon>Bacteroidota</taxon>
        <taxon>Cytophagia</taxon>
        <taxon>Cytophagales</taxon>
        <taxon>Chryseotaleaceae</taxon>
        <taxon>Chryseotalea</taxon>
    </lineage>
</organism>
<dbReference type="Gene3D" id="1.25.40.10">
    <property type="entry name" value="Tetratricopeptide repeat domain"/>
    <property type="match status" value="1"/>
</dbReference>
<dbReference type="OrthoDB" id="1524733at2"/>
<keyword evidence="2" id="KW-1185">Reference proteome</keyword>
<proteinExistence type="predicted"/>
<evidence type="ECO:0000313" key="1">
    <source>
        <dbReference type="EMBL" id="GCC49981.1"/>
    </source>
</evidence>